<evidence type="ECO:0000313" key="2">
    <source>
        <dbReference type="EMBL" id="AOS83947.1"/>
    </source>
</evidence>
<keyword evidence="3" id="KW-1185">Reference proteome</keyword>
<name>A0A1D8D489_CHLLM</name>
<evidence type="ECO:0000259" key="1">
    <source>
        <dbReference type="Pfam" id="PF12146"/>
    </source>
</evidence>
<dbReference type="Proteomes" id="UP000095185">
    <property type="component" value="Chromosome"/>
</dbReference>
<dbReference type="STRING" id="274537.BIU88_07170"/>
<dbReference type="InterPro" id="IPR022742">
    <property type="entry name" value="Hydrolase_4"/>
</dbReference>
<organism evidence="2 3">
    <name type="scientific">Chlorobaculum limnaeum</name>
    <dbReference type="NCBI Taxonomy" id="274537"/>
    <lineage>
        <taxon>Bacteria</taxon>
        <taxon>Pseudomonadati</taxon>
        <taxon>Chlorobiota</taxon>
        <taxon>Chlorobiia</taxon>
        <taxon>Chlorobiales</taxon>
        <taxon>Chlorobiaceae</taxon>
        <taxon>Chlorobaculum</taxon>
    </lineage>
</organism>
<evidence type="ECO:0000313" key="3">
    <source>
        <dbReference type="Proteomes" id="UP000095185"/>
    </source>
</evidence>
<dbReference type="Gene3D" id="3.40.50.1820">
    <property type="entry name" value="alpha/beta hydrolase"/>
    <property type="match status" value="1"/>
</dbReference>
<proteinExistence type="predicted"/>
<accession>A0A1D8D489</accession>
<dbReference type="OrthoDB" id="5416147at2"/>
<protein>
    <recommendedName>
        <fullName evidence="1">Serine aminopeptidase S33 domain-containing protein</fullName>
    </recommendedName>
</protein>
<dbReference type="EMBL" id="CP017305">
    <property type="protein sequence ID" value="AOS83947.1"/>
    <property type="molecule type" value="Genomic_DNA"/>
</dbReference>
<dbReference type="KEGG" id="clz:BIU88_07170"/>
<dbReference type="SUPFAM" id="SSF53474">
    <property type="entry name" value="alpha/beta-Hydrolases"/>
    <property type="match status" value="1"/>
</dbReference>
<dbReference type="RefSeq" id="WP_069809986.1">
    <property type="nucleotide sequence ID" value="NZ_CP017305.1"/>
</dbReference>
<reference evidence="2" key="1">
    <citation type="submission" date="2016-09" db="EMBL/GenBank/DDBJ databases">
        <title>Genome sequence of Chlorobaculum limnaeum.</title>
        <authorList>
            <person name="Liu Z."/>
            <person name="Tank M."/>
            <person name="Bryant D.A."/>
        </authorList>
    </citation>
    <scope>NUCLEOTIDE SEQUENCE [LARGE SCALE GENOMIC DNA]</scope>
    <source>
        <strain evidence="2">DSM 1677</strain>
    </source>
</reference>
<dbReference type="Pfam" id="PF12146">
    <property type="entry name" value="Hydrolase_4"/>
    <property type="match status" value="1"/>
</dbReference>
<gene>
    <name evidence="2" type="ORF">BIU88_07170</name>
</gene>
<dbReference type="InterPro" id="IPR029058">
    <property type="entry name" value="AB_hydrolase_fold"/>
</dbReference>
<dbReference type="AlphaFoldDB" id="A0A1D8D489"/>
<feature type="domain" description="Serine aminopeptidase S33" evidence="1">
    <location>
        <begin position="43"/>
        <end position="154"/>
    </location>
</feature>
<sequence>MSSQFSTPTRDHEWFDYYQRFTYFSQDAVRDGCQPRIMEHQEPARKAIVLVHGLSDSPYFMTAIGDYFFHQLGYNVYMPLLHGHGLKEPKGMEGVELEEWKSNVSFAVNTASSKASEISIGGLSTGGALSFYMATLHPRVRGTLYLFSAALDLAGGAFGLVGEMQENLLLTPVPDLFDFNTPMIGENPYRYSYVDLDGATQLARLIKETDSIISLFGSRFPFPYKVFAAHSESDTTADIAGIEALREVCVQERFRFFRITKNLCVPHASVLLEKPVVSKDGKELEPRNPVFVEMMQAIADFEKVG</sequence>